<keyword evidence="10" id="KW-1185">Reference proteome</keyword>
<dbReference type="InterPro" id="IPR052704">
    <property type="entry name" value="ECF_Sigma-70_Domain"/>
</dbReference>
<comment type="caution">
    <text evidence="9">The sequence shown here is derived from an EMBL/GenBank/DDBJ whole genome shotgun (WGS) entry which is preliminary data.</text>
</comment>
<proteinExistence type="inferred from homology"/>
<organism evidence="9 10">
    <name type="scientific">Cryptosporangium minutisporangium</name>
    <dbReference type="NCBI Taxonomy" id="113569"/>
    <lineage>
        <taxon>Bacteria</taxon>
        <taxon>Bacillati</taxon>
        <taxon>Actinomycetota</taxon>
        <taxon>Actinomycetes</taxon>
        <taxon>Cryptosporangiales</taxon>
        <taxon>Cryptosporangiaceae</taxon>
        <taxon>Cryptosporangium</taxon>
    </lineage>
</organism>
<dbReference type="SUPFAM" id="SSF54427">
    <property type="entry name" value="NTF2-like"/>
    <property type="match status" value="1"/>
</dbReference>
<dbReference type="NCBIfam" id="TIGR02957">
    <property type="entry name" value="SigX4"/>
    <property type="match status" value="1"/>
</dbReference>
<evidence type="ECO:0000256" key="5">
    <source>
        <dbReference type="ARBA" id="ARBA00023163"/>
    </source>
</evidence>
<dbReference type="RefSeq" id="WP_345732507.1">
    <property type="nucleotide sequence ID" value="NZ_BAAAYN010000049.1"/>
</dbReference>
<dbReference type="Pfam" id="PF08281">
    <property type="entry name" value="Sigma70_r4_2"/>
    <property type="match status" value="1"/>
</dbReference>
<gene>
    <name evidence="9" type="ORF">GCM10020369_69420</name>
</gene>
<keyword evidence="5" id="KW-0804">Transcription</keyword>
<evidence type="ECO:0000256" key="4">
    <source>
        <dbReference type="ARBA" id="ARBA00023082"/>
    </source>
</evidence>
<dbReference type="Pfam" id="PF12680">
    <property type="entry name" value="SnoaL_2"/>
    <property type="match status" value="1"/>
</dbReference>
<dbReference type="NCBIfam" id="TIGR02937">
    <property type="entry name" value="sigma70-ECF"/>
    <property type="match status" value="1"/>
</dbReference>
<accession>A0ABP6T9D8</accession>
<comment type="subunit">
    <text evidence="2">Interacts transiently with the RNA polymerase catalytic core formed by RpoA, RpoB, RpoC and RpoZ (2 alpha, 1 beta, 1 beta' and 1 omega subunit) to form the RNA polymerase holoenzyme that can initiate transcription.</text>
</comment>
<dbReference type="NCBIfam" id="NF007214">
    <property type="entry name" value="PRK09636.1"/>
    <property type="match status" value="1"/>
</dbReference>
<feature type="domain" description="RNA polymerase sigma-70 region 2" evidence="6">
    <location>
        <begin position="7"/>
        <end position="73"/>
    </location>
</feature>
<reference evidence="10" key="1">
    <citation type="journal article" date="2019" name="Int. J. Syst. Evol. Microbiol.">
        <title>The Global Catalogue of Microorganisms (GCM) 10K type strain sequencing project: providing services to taxonomists for standard genome sequencing and annotation.</title>
        <authorList>
            <consortium name="The Broad Institute Genomics Platform"/>
            <consortium name="The Broad Institute Genome Sequencing Center for Infectious Disease"/>
            <person name="Wu L."/>
            <person name="Ma J."/>
        </authorList>
    </citation>
    <scope>NUCLEOTIDE SEQUENCE [LARGE SCALE GENOMIC DNA]</scope>
    <source>
        <strain evidence="10">JCM 9458</strain>
    </source>
</reference>
<sequence length="308" mass="34240">MTSELDLYSELRPRAFAIAYQMLGSVSEAEDVVQEAFLRVHQTLQRDEQISSPRAYIATLVTRLAIDQLRSARVRREQYVGEWLPEPVVTEPSPAEQAETADSLSLAFLVLLESLSPQQRAAFLLREVFDYPYPEVADILGTTVDGARHLVARARAQLHERRPRYYASRRQRDELAQRFFAAAEQGDLGALEALLAQDVAFHGDGGGKAPALARPLHGRERVARALLVGMSTLPRLGVRLQLTEVNGQPGAVALDAQDRLVGVIGLDILDGQIQTIHSVVNPDKLQHFDRVGNLATLVRENRRRDGKE</sequence>
<dbReference type="InterPro" id="IPR007627">
    <property type="entry name" value="RNA_pol_sigma70_r2"/>
</dbReference>
<dbReference type="Gene3D" id="1.10.1740.10">
    <property type="match status" value="1"/>
</dbReference>
<feature type="domain" description="SnoaL-like" evidence="8">
    <location>
        <begin position="176"/>
        <end position="255"/>
    </location>
</feature>
<dbReference type="SUPFAM" id="SSF88946">
    <property type="entry name" value="Sigma2 domain of RNA polymerase sigma factors"/>
    <property type="match status" value="1"/>
</dbReference>
<evidence type="ECO:0000259" key="6">
    <source>
        <dbReference type="Pfam" id="PF04542"/>
    </source>
</evidence>
<dbReference type="InterPro" id="IPR013325">
    <property type="entry name" value="RNA_pol_sigma_r2"/>
</dbReference>
<comment type="similarity">
    <text evidence="1">Belongs to the sigma-70 factor family. ECF subfamily.</text>
</comment>
<evidence type="ECO:0000259" key="8">
    <source>
        <dbReference type="Pfam" id="PF12680"/>
    </source>
</evidence>
<keyword evidence="4" id="KW-0731">Sigma factor</keyword>
<dbReference type="InterPro" id="IPR013324">
    <property type="entry name" value="RNA_pol_sigma_r3/r4-like"/>
</dbReference>
<evidence type="ECO:0000256" key="3">
    <source>
        <dbReference type="ARBA" id="ARBA00023015"/>
    </source>
</evidence>
<dbReference type="InterPro" id="IPR036388">
    <property type="entry name" value="WH-like_DNA-bd_sf"/>
</dbReference>
<dbReference type="InterPro" id="IPR013249">
    <property type="entry name" value="RNA_pol_sigma70_r4_t2"/>
</dbReference>
<dbReference type="InterPro" id="IPR032710">
    <property type="entry name" value="NTF2-like_dom_sf"/>
</dbReference>
<dbReference type="InterPro" id="IPR014303">
    <property type="entry name" value="RNA_pol_sigma-70_ECF"/>
</dbReference>
<dbReference type="Pfam" id="PF04542">
    <property type="entry name" value="Sigma70_r2"/>
    <property type="match status" value="1"/>
</dbReference>
<dbReference type="InterPro" id="IPR037401">
    <property type="entry name" value="SnoaL-like"/>
</dbReference>
<protein>
    <submittedName>
        <fullName evidence="9">RNA polymerase sigma-70 factor</fullName>
    </submittedName>
</protein>
<keyword evidence="3" id="KW-0805">Transcription regulation</keyword>
<dbReference type="PANTHER" id="PTHR30173:SF36">
    <property type="entry name" value="ECF RNA POLYMERASE SIGMA FACTOR SIGJ"/>
    <property type="match status" value="1"/>
</dbReference>
<name>A0ABP6T9D8_9ACTN</name>
<dbReference type="SUPFAM" id="SSF88659">
    <property type="entry name" value="Sigma3 and sigma4 domains of RNA polymerase sigma factors"/>
    <property type="match status" value="1"/>
</dbReference>
<evidence type="ECO:0000256" key="1">
    <source>
        <dbReference type="ARBA" id="ARBA00010641"/>
    </source>
</evidence>
<dbReference type="InterPro" id="IPR014284">
    <property type="entry name" value="RNA_pol_sigma-70_dom"/>
</dbReference>
<evidence type="ECO:0000313" key="9">
    <source>
        <dbReference type="EMBL" id="GAA3395633.1"/>
    </source>
</evidence>
<dbReference type="Gene3D" id="3.10.450.50">
    <property type="match status" value="1"/>
</dbReference>
<evidence type="ECO:0000313" key="10">
    <source>
        <dbReference type="Proteomes" id="UP001501676"/>
    </source>
</evidence>
<dbReference type="Proteomes" id="UP001501676">
    <property type="component" value="Unassembled WGS sequence"/>
</dbReference>
<dbReference type="PANTHER" id="PTHR30173">
    <property type="entry name" value="SIGMA 19 FACTOR"/>
    <property type="match status" value="1"/>
</dbReference>
<dbReference type="Gene3D" id="1.10.10.10">
    <property type="entry name" value="Winged helix-like DNA-binding domain superfamily/Winged helix DNA-binding domain"/>
    <property type="match status" value="1"/>
</dbReference>
<evidence type="ECO:0000259" key="7">
    <source>
        <dbReference type="Pfam" id="PF08281"/>
    </source>
</evidence>
<evidence type="ECO:0000256" key="2">
    <source>
        <dbReference type="ARBA" id="ARBA00011344"/>
    </source>
</evidence>
<dbReference type="EMBL" id="BAAAYN010000049">
    <property type="protein sequence ID" value="GAA3395633.1"/>
    <property type="molecule type" value="Genomic_DNA"/>
</dbReference>
<feature type="domain" description="RNA polymerase sigma factor 70 region 4 type 2" evidence="7">
    <location>
        <begin position="107"/>
        <end position="158"/>
    </location>
</feature>